<dbReference type="AlphaFoldDB" id="J3PEJ2"/>
<feature type="region of interest" description="Disordered" evidence="1">
    <location>
        <begin position="48"/>
        <end position="91"/>
    </location>
</feature>
<evidence type="ECO:0000313" key="4">
    <source>
        <dbReference type="Proteomes" id="UP000006039"/>
    </source>
</evidence>
<feature type="region of interest" description="Disordered" evidence="1">
    <location>
        <begin position="1"/>
        <end position="23"/>
    </location>
</feature>
<dbReference type="EMBL" id="GL385401">
    <property type="protein sequence ID" value="EJT70900.1"/>
    <property type="molecule type" value="Genomic_DNA"/>
</dbReference>
<gene>
    <name evidence="3" type="primary">20352381</name>
    <name evidence="2" type="ORF">GGTG_11923</name>
</gene>
<reference evidence="2" key="2">
    <citation type="submission" date="2010-07" db="EMBL/GenBank/DDBJ databases">
        <authorList>
            <consortium name="The Broad Institute Genome Sequencing Platform"/>
            <consortium name="Broad Institute Genome Sequencing Center for Infectious Disease"/>
            <person name="Ma L.-J."/>
            <person name="Dead R."/>
            <person name="Young S."/>
            <person name="Zeng Q."/>
            <person name="Koehrsen M."/>
            <person name="Alvarado L."/>
            <person name="Berlin A."/>
            <person name="Chapman S.B."/>
            <person name="Chen Z."/>
            <person name="Freedman E."/>
            <person name="Gellesch M."/>
            <person name="Goldberg J."/>
            <person name="Griggs A."/>
            <person name="Gujja S."/>
            <person name="Heilman E.R."/>
            <person name="Heiman D."/>
            <person name="Hepburn T."/>
            <person name="Howarth C."/>
            <person name="Jen D."/>
            <person name="Larson L."/>
            <person name="Mehta T."/>
            <person name="Neiman D."/>
            <person name="Pearson M."/>
            <person name="Roberts A."/>
            <person name="Saif S."/>
            <person name="Shea T."/>
            <person name="Shenoy N."/>
            <person name="Sisk P."/>
            <person name="Stolte C."/>
            <person name="Sykes S."/>
            <person name="Walk T."/>
            <person name="White J."/>
            <person name="Yandava C."/>
            <person name="Haas B."/>
            <person name="Nusbaum C."/>
            <person name="Birren B."/>
        </authorList>
    </citation>
    <scope>NUCLEOTIDE SEQUENCE</scope>
    <source>
        <strain evidence="2">R3-111a-1</strain>
    </source>
</reference>
<evidence type="ECO:0000256" key="1">
    <source>
        <dbReference type="SAM" id="MobiDB-lite"/>
    </source>
</evidence>
<dbReference type="EnsemblFungi" id="EJT70900">
    <property type="protein sequence ID" value="EJT70900"/>
    <property type="gene ID" value="GGTG_11923"/>
</dbReference>
<reference evidence="3" key="4">
    <citation type="journal article" date="2015" name="G3 (Bethesda)">
        <title>Genome sequences of three phytopathogenic species of the Magnaporthaceae family of fungi.</title>
        <authorList>
            <person name="Okagaki L.H."/>
            <person name="Nunes C.C."/>
            <person name="Sailsbery J."/>
            <person name="Clay B."/>
            <person name="Brown D."/>
            <person name="John T."/>
            <person name="Oh Y."/>
            <person name="Young N."/>
            <person name="Fitzgerald M."/>
            <person name="Haas B.J."/>
            <person name="Zeng Q."/>
            <person name="Young S."/>
            <person name="Adiconis X."/>
            <person name="Fan L."/>
            <person name="Levin J.Z."/>
            <person name="Mitchell T.K."/>
            <person name="Okubara P.A."/>
            <person name="Farman M.L."/>
            <person name="Kohn L.M."/>
            <person name="Birren B."/>
            <person name="Ma L.-J."/>
            <person name="Dean R.A."/>
        </authorList>
    </citation>
    <scope>NUCLEOTIDE SEQUENCE</scope>
    <source>
        <strain evidence="3">R3-111a-1</strain>
    </source>
</reference>
<proteinExistence type="predicted"/>
<accession>J3PEJ2</accession>
<protein>
    <submittedName>
        <fullName evidence="2 3">Uncharacterized protein</fullName>
    </submittedName>
</protein>
<feature type="compositionally biased region" description="Basic and acidic residues" evidence="1">
    <location>
        <begin position="77"/>
        <end position="91"/>
    </location>
</feature>
<evidence type="ECO:0000313" key="3">
    <source>
        <dbReference type="EnsemblFungi" id="EJT70900"/>
    </source>
</evidence>
<reference evidence="3" key="5">
    <citation type="submission" date="2018-04" db="UniProtKB">
        <authorList>
            <consortium name="EnsemblFungi"/>
        </authorList>
    </citation>
    <scope>IDENTIFICATION</scope>
    <source>
        <strain evidence="3">R3-111a-1</strain>
    </source>
</reference>
<dbReference type="Proteomes" id="UP000006039">
    <property type="component" value="Unassembled WGS sequence"/>
</dbReference>
<evidence type="ECO:0000313" key="2">
    <source>
        <dbReference type="EMBL" id="EJT70900.1"/>
    </source>
</evidence>
<dbReference type="VEuPathDB" id="FungiDB:GGTG_11923"/>
<reference evidence="2" key="3">
    <citation type="submission" date="2010-09" db="EMBL/GenBank/DDBJ databases">
        <title>Annotation of Gaeumannomyces graminis var. tritici R3-111a-1.</title>
        <authorList>
            <consortium name="The Broad Institute Genome Sequencing Platform"/>
            <person name="Ma L.-J."/>
            <person name="Dead R."/>
            <person name="Young S.K."/>
            <person name="Zeng Q."/>
            <person name="Gargeya S."/>
            <person name="Fitzgerald M."/>
            <person name="Haas B."/>
            <person name="Abouelleil A."/>
            <person name="Alvarado L."/>
            <person name="Arachchi H.M."/>
            <person name="Berlin A."/>
            <person name="Brown A."/>
            <person name="Chapman S.B."/>
            <person name="Chen Z."/>
            <person name="Dunbar C."/>
            <person name="Freedman E."/>
            <person name="Gearin G."/>
            <person name="Gellesch M."/>
            <person name="Goldberg J."/>
            <person name="Griggs A."/>
            <person name="Gujja S."/>
            <person name="Heiman D."/>
            <person name="Howarth C."/>
            <person name="Larson L."/>
            <person name="Lui A."/>
            <person name="MacDonald P.J.P."/>
            <person name="Mehta T."/>
            <person name="Montmayeur A."/>
            <person name="Murphy C."/>
            <person name="Neiman D."/>
            <person name="Pearson M."/>
            <person name="Priest M."/>
            <person name="Roberts A."/>
            <person name="Saif S."/>
            <person name="Shea T."/>
            <person name="Shenoy N."/>
            <person name="Sisk P."/>
            <person name="Stolte C."/>
            <person name="Sykes S."/>
            <person name="Yandava C."/>
            <person name="Wortman J."/>
            <person name="Nusbaum C."/>
            <person name="Birren B."/>
        </authorList>
    </citation>
    <scope>NUCLEOTIDE SEQUENCE</scope>
    <source>
        <strain evidence="2">R3-111a-1</strain>
    </source>
</reference>
<keyword evidence="4" id="KW-1185">Reference proteome</keyword>
<dbReference type="GeneID" id="20352381"/>
<name>J3PEJ2_GAET3</name>
<sequence length="142" mass="16080">MARLIAKRPPEQTPMTSSRPPVVSARCRLVSRLDGSWITLGGTRMDPPPFVRHDASAGTSDNYYSAPPKTPSKRHGRAEEGKKAGKVERHAMPCKQAASKHFRTWSWVRDLVWLRPSPRCHHRGVECSLFAGRWCHWVGTNR</sequence>
<dbReference type="RefSeq" id="XP_009228078.1">
    <property type="nucleotide sequence ID" value="XM_009229814.1"/>
</dbReference>
<reference evidence="4" key="1">
    <citation type="submission" date="2010-07" db="EMBL/GenBank/DDBJ databases">
        <title>The genome sequence of Gaeumannomyces graminis var. tritici strain R3-111a-1.</title>
        <authorList>
            <consortium name="The Broad Institute Genome Sequencing Platform"/>
            <person name="Ma L.-J."/>
            <person name="Dead R."/>
            <person name="Young S."/>
            <person name="Zeng Q."/>
            <person name="Koehrsen M."/>
            <person name="Alvarado L."/>
            <person name="Berlin A."/>
            <person name="Chapman S.B."/>
            <person name="Chen Z."/>
            <person name="Freedman E."/>
            <person name="Gellesch M."/>
            <person name="Goldberg J."/>
            <person name="Griggs A."/>
            <person name="Gujja S."/>
            <person name="Heilman E.R."/>
            <person name="Heiman D."/>
            <person name="Hepburn T."/>
            <person name="Howarth C."/>
            <person name="Jen D."/>
            <person name="Larson L."/>
            <person name="Mehta T."/>
            <person name="Neiman D."/>
            <person name="Pearson M."/>
            <person name="Roberts A."/>
            <person name="Saif S."/>
            <person name="Shea T."/>
            <person name="Shenoy N."/>
            <person name="Sisk P."/>
            <person name="Stolte C."/>
            <person name="Sykes S."/>
            <person name="Walk T."/>
            <person name="White J."/>
            <person name="Yandava C."/>
            <person name="Haas B."/>
            <person name="Nusbaum C."/>
            <person name="Birren B."/>
        </authorList>
    </citation>
    <scope>NUCLEOTIDE SEQUENCE [LARGE SCALE GENOMIC DNA]</scope>
    <source>
        <strain evidence="4">R3-111a-1</strain>
    </source>
</reference>
<organism evidence="2">
    <name type="scientific">Gaeumannomyces tritici (strain R3-111a-1)</name>
    <name type="common">Wheat and barley take-all root rot fungus</name>
    <name type="synonym">Gaeumannomyces graminis var. tritici</name>
    <dbReference type="NCBI Taxonomy" id="644352"/>
    <lineage>
        <taxon>Eukaryota</taxon>
        <taxon>Fungi</taxon>
        <taxon>Dikarya</taxon>
        <taxon>Ascomycota</taxon>
        <taxon>Pezizomycotina</taxon>
        <taxon>Sordariomycetes</taxon>
        <taxon>Sordariomycetidae</taxon>
        <taxon>Magnaporthales</taxon>
        <taxon>Magnaporthaceae</taxon>
        <taxon>Gaeumannomyces</taxon>
    </lineage>
</organism>
<dbReference type="HOGENOM" id="CLU_1815929_0_0_1"/>